<name>X0U4T3_9ZZZZ</name>
<comment type="caution">
    <text evidence="1">The sequence shown here is derived from an EMBL/GenBank/DDBJ whole genome shotgun (WGS) entry which is preliminary data.</text>
</comment>
<protein>
    <submittedName>
        <fullName evidence="1">Uncharacterized protein</fullName>
    </submittedName>
</protein>
<sequence length="68" mass="7614">MAISNINEINEMLKGKIISRLRVNTVGQVELWYKNKGAKKEAGYALIIANASVLMQKQRKPPDGSQEK</sequence>
<proteinExistence type="predicted"/>
<evidence type="ECO:0000313" key="1">
    <source>
        <dbReference type="EMBL" id="GAF95397.1"/>
    </source>
</evidence>
<reference evidence="1" key="1">
    <citation type="journal article" date="2014" name="Front. Microbiol.">
        <title>High frequency of phylogenetically diverse reductive dehalogenase-homologous genes in deep subseafloor sedimentary metagenomes.</title>
        <authorList>
            <person name="Kawai M."/>
            <person name="Futagami T."/>
            <person name="Toyoda A."/>
            <person name="Takaki Y."/>
            <person name="Nishi S."/>
            <person name="Hori S."/>
            <person name="Arai W."/>
            <person name="Tsubouchi T."/>
            <person name="Morono Y."/>
            <person name="Uchiyama I."/>
            <person name="Ito T."/>
            <person name="Fujiyama A."/>
            <person name="Inagaki F."/>
            <person name="Takami H."/>
        </authorList>
    </citation>
    <scope>NUCLEOTIDE SEQUENCE</scope>
    <source>
        <strain evidence="1">Expedition CK06-06</strain>
    </source>
</reference>
<organism evidence="1">
    <name type="scientific">marine sediment metagenome</name>
    <dbReference type="NCBI Taxonomy" id="412755"/>
    <lineage>
        <taxon>unclassified sequences</taxon>
        <taxon>metagenomes</taxon>
        <taxon>ecological metagenomes</taxon>
    </lineage>
</organism>
<dbReference type="EMBL" id="BARS01019845">
    <property type="protein sequence ID" value="GAF95397.1"/>
    <property type="molecule type" value="Genomic_DNA"/>
</dbReference>
<dbReference type="AlphaFoldDB" id="X0U4T3"/>
<gene>
    <name evidence="1" type="ORF">S01H1_32088</name>
</gene>
<accession>X0U4T3</accession>